<evidence type="ECO:0000256" key="1">
    <source>
        <dbReference type="SAM" id="MobiDB-lite"/>
    </source>
</evidence>
<sequence>MDYSQYSTKAPIALVIKKHNVKVRNAVLNQRFKLEKSEDKATRLVINDESVIVPDGCNDLILLLLHHFNVYQKAASAIAEQSQSHPHLDHYICMTYYYIQVILAVFKELMEDYPGSNSEWRSAHLDFHFAMVLCNGAFTKDMQKAALSRIGRSWAQFKNGVNYSRVTELNLQRYHDALCKGQDMCGNQDATHDKSVDDMISAIVAPPPPPTASVVDSDKNERHVRFDTSMDGSQTQEVHAPRSTIKTSVAPPRSIMSSNTSSPMEDDIDVTATMFEIKGDQQKTRQEQKGGRRDKIAPGNVTAEKKKARA</sequence>
<feature type="non-terminal residue" evidence="2">
    <location>
        <position position="310"/>
    </location>
</feature>
<evidence type="ECO:0000313" key="2">
    <source>
        <dbReference type="EMBL" id="KIK32068.1"/>
    </source>
</evidence>
<dbReference type="AlphaFoldDB" id="A0A0D0AJF6"/>
<dbReference type="InParanoid" id="A0A0D0AJF6"/>
<keyword evidence="3" id="KW-1185">Reference proteome</keyword>
<name>A0A0D0AJF6_9AGAM</name>
<gene>
    <name evidence="2" type="ORF">CY34DRAFT_111125</name>
</gene>
<organism evidence="2 3">
    <name type="scientific">Suillus luteus UH-Slu-Lm8-n1</name>
    <dbReference type="NCBI Taxonomy" id="930992"/>
    <lineage>
        <taxon>Eukaryota</taxon>
        <taxon>Fungi</taxon>
        <taxon>Dikarya</taxon>
        <taxon>Basidiomycota</taxon>
        <taxon>Agaricomycotina</taxon>
        <taxon>Agaricomycetes</taxon>
        <taxon>Agaricomycetidae</taxon>
        <taxon>Boletales</taxon>
        <taxon>Suillineae</taxon>
        <taxon>Suillaceae</taxon>
        <taxon>Suillus</taxon>
    </lineage>
</organism>
<dbReference type="EMBL" id="KN836429">
    <property type="protein sequence ID" value="KIK32068.1"/>
    <property type="molecule type" value="Genomic_DNA"/>
</dbReference>
<protein>
    <submittedName>
        <fullName evidence="2">Uncharacterized protein</fullName>
    </submittedName>
</protein>
<accession>A0A0D0AJF6</accession>
<dbReference type="Proteomes" id="UP000054485">
    <property type="component" value="Unassembled WGS sequence"/>
</dbReference>
<dbReference type="OrthoDB" id="2642656at2759"/>
<reference evidence="3" key="2">
    <citation type="submission" date="2015-01" db="EMBL/GenBank/DDBJ databases">
        <title>Evolutionary Origins and Diversification of the Mycorrhizal Mutualists.</title>
        <authorList>
            <consortium name="DOE Joint Genome Institute"/>
            <consortium name="Mycorrhizal Genomics Consortium"/>
            <person name="Kohler A."/>
            <person name="Kuo A."/>
            <person name="Nagy L.G."/>
            <person name="Floudas D."/>
            <person name="Copeland A."/>
            <person name="Barry K.W."/>
            <person name="Cichocki N."/>
            <person name="Veneault-Fourrey C."/>
            <person name="LaButti K."/>
            <person name="Lindquist E.A."/>
            <person name="Lipzen A."/>
            <person name="Lundell T."/>
            <person name="Morin E."/>
            <person name="Murat C."/>
            <person name="Riley R."/>
            <person name="Ohm R."/>
            <person name="Sun H."/>
            <person name="Tunlid A."/>
            <person name="Henrissat B."/>
            <person name="Grigoriev I.V."/>
            <person name="Hibbett D.S."/>
            <person name="Martin F."/>
        </authorList>
    </citation>
    <scope>NUCLEOTIDE SEQUENCE [LARGE SCALE GENOMIC DNA]</scope>
    <source>
        <strain evidence="3">UH-Slu-Lm8-n1</strain>
    </source>
</reference>
<feature type="compositionally biased region" description="Basic and acidic residues" evidence="1">
    <location>
        <begin position="277"/>
        <end position="296"/>
    </location>
</feature>
<feature type="region of interest" description="Disordered" evidence="1">
    <location>
        <begin position="230"/>
        <end position="310"/>
    </location>
</feature>
<proteinExistence type="predicted"/>
<dbReference type="HOGENOM" id="CLU_898848_0_0_1"/>
<reference evidence="2 3" key="1">
    <citation type="submission" date="2014-04" db="EMBL/GenBank/DDBJ databases">
        <authorList>
            <consortium name="DOE Joint Genome Institute"/>
            <person name="Kuo A."/>
            <person name="Ruytinx J."/>
            <person name="Rineau F."/>
            <person name="Colpaert J."/>
            <person name="Kohler A."/>
            <person name="Nagy L.G."/>
            <person name="Floudas D."/>
            <person name="Copeland A."/>
            <person name="Barry K.W."/>
            <person name="Cichocki N."/>
            <person name="Veneault-Fourrey C."/>
            <person name="LaButti K."/>
            <person name="Lindquist E.A."/>
            <person name="Lipzen A."/>
            <person name="Lundell T."/>
            <person name="Morin E."/>
            <person name="Murat C."/>
            <person name="Sun H."/>
            <person name="Tunlid A."/>
            <person name="Henrissat B."/>
            <person name="Grigoriev I.V."/>
            <person name="Hibbett D.S."/>
            <person name="Martin F."/>
            <person name="Nordberg H.P."/>
            <person name="Cantor M.N."/>
            <person name="Hua S.X."/>
        </authorList>
    </citation>
    <scope>NUCLEOTIDE SEQUENCE [LARGE SCALE GENOMIC DNA]</scope>
    <source>
        <strain evidence="2 3">UH-Slu-Lm8-n1</strain>
    </source>
</reference>
<evidence type="ECO:0000313" key="3">
    <source>
        <dbReference type="Proteomes" id="UP000054485"/>
    </source>
</evidence>